<proteinExistence type="predicted"/>
<accession>A0A5E4C6U6</accession>
<dbReference type="GO" id="GO:0030141">
    <property type="term" value="C:secretory granule"/>
    <property type="evidence" value="ECO:0007669"/>
    <property type="project" value="InterPro"/>
</dbReference>
<evidence type="ECO:0000313" key="3">
    <source>
        <dbReference type="EMBL" id="KAF7477416.1"/>
    </source>
</evidence>
<reference evidence="3" key="2">
    <citation type="submission" date="2020-08" db="EMBL/GenBank/DDBJ databases">
        <authorList>
            <person name="Shumante A."/>
            <person name="Zimin A.V."/>
            <person name="Puiu D."/>
            <person name="Salzberg S.L."/>
        </authorList>
    </citation>
    <scope>NUCLEOTIDE SEQUENCE</scope>
    <source>
        <strain evidence="3">WC2-LM</strain>
        <tissue evidence="3">Liver</tissue>
    </source>
</reference>
<gene>
    <name evidence="3" type="ORF">GHT09_011515</name>
    <name evidence="4" type="ORF">MONAX_5E013918</name>
</gene>
<dbReference type="PANTHER" id="PTHR46106:SF5">
    <property type="entry name" value="RECEPTOR-TYPE TYROSINE-PROTEIN PHOSPHATASE N2"/>
    <property type="match status" value="1"/>
</dbReference>
<dbReference type="PROSITE" id="PS50055">
    <property type="entry name" value="TYR_PHOSPHATASE_PTP"/>
    <property type="match status" value="1"/>
</dbReference>
<dbReference type="GO" id="GO:0035773">
    <property type="term" value="P:insulin secretion involved in cellular response to glucose stimulus"/>
    <property type="evidence" value="ECO:0007669"/>
    <property type="project" value="TreeGrafter"/>
</dbReference>
<dbReference type="Proteomes" id="UP000335636">
    <property type="component" value="Unassembled WGS sequence"/>
</dbReference>
<evidence type="ECO:0000313" key="4">
    <source>
        <dbReference type="EMBL" id="VTJ77544.1"/>
    </source>
</evidence>
<protein>
    <recommendedName>
        <fullName evidence="2">Tyrosine-protein phosphatase domain-containing protein</fullName>
    </recommendedName>
</protein>
<dbReference type="GO" id="GO:0004725">
    <property type="term" value="F:protein tyrosine phosphatase activity"/>
    <property type="evidence" value="ECO:0007669"/>
    <property type="project" value="InterPro"/>
</dbReference>
<dbReference type="EMBL" id="CABDUW010000981">
    <property type="protein sequence ID" value="VTJ77544.1"/>
    <property type="molecule type" value="Genomic_DNA"/>
</dbReference>
<feature type="domain" description="Tyrosine-protein phosphatase" evidence="2">
    <location>
        <begin position="47"/>
        <end position="225"/>
    </location>
</feature>
<dbReference type="Pfam" id="PF00102">
    <property type="entry name" value="Y_phosphatase"/>
    <property type="match status" value="2"/>
</dbReference>
<sequence length="296" mass="32582">MGGLAGSHIPQNAWRDQSSGGQTLPHGNRCLAARVTEPHLGLPFCPQMVWESGCAVIVMLTPLTENGVRQSHHYWPDEGANLYHFYEVPRQGCLRPQGGACAPLLATQAGPPSTESTATVPRTEGLLAWARGFPVSVQVISEQREASGQAKAELQQLSCCKTPLRPNGSVNLVSEHIWCEDFLVRSFYLKNLQTRQTRTVTQFHFLSWYDGGVPSSTGALLDFRRSRVWVAPAVGILWGKRWGTCRCPPALVLVSGEADTLTWWEGGPWFSRQPQREDVRPVWRAGPSPGGWGEAS</sequence>
<keyword evidence="5" id="KW-1185">Reference proteome</keyword>
<dbReference type="SUPFAM" id="SSF52799">
    <property type="entry name" value="(Phosphotyrosine protein) phosphatases II"/>
    <property type="match status" value="1"/>
</dbReference>
<dbReference type="EMBL" id="WJEC01001948">
    <property type="protein sequence ID" value="KAF7477416.1"/>
    <property type="molecule type" value="Genomic_DNA"/>
</dbReference>
<name>A0A5E4C6U6_MARMO</name>
<dbReference type="GO" id="GO:0051046">
    <property type="term" value="P:regulation of secretion"/>
    <property type="evidence" value="ECO:0007669"/>
    <property type="project" value="TreeGrafter"/>
</dbReference>
<reference evidence="4 5" key="1">
    <citation type="submission" date="2019-04" db="EMBL/GenBank/DDBJ databases">
        <authorList>
            <person name="Alioto T."/>
            <person name="Alioto T."/>
        </authorList>
    </citation>
    <scope>NUCLEOTIDE SEQUENCE [LARGE SCALE GENOMIC DNA]</scope>
</reference>
<evidence type="ECO:0000313" key="5">
    <source>
        <dbReference type="Proteomes" id="UP000335636"/>
    </source>
</evidence>
<evidence type="ECO:0000259" key="2">
    <source>
        <dbReference type="PROSITE" id="PS50055"/>
    </source>
</evidence>
<dbReference type="PANTHER" id="PTHR46106">
    <property type="entry name" value="IA-2 PROTEIN TYROSINE PHOSPHATASE, ISOFORM C"/>
    <property type="match status" value="1"/>
</dbReference>
<dbReference type="Gene3D" id="3.90.190.10">
    <property type="entry name" value="Protein tyrosine phosphatase superfamily"/>
    <property type="match status" value="2"/>
</dbReference>
<dbReference type="GO" id="GO:0045202">
    <property type="term" value="C:synapse"/>
    <property type="evidence" value="ECO:0007669"/>
    <property type="project" value="TreeGrafter"/>
</dbReference>
<feature type="region of interest" description="Disordered" evidence="1">
    <location>
        <begin position="1"/>
        <end position="21"/>
    </location>
</feature>
<dbReference type="Proteomes" id="UP000662637">
    <property type="component" value="Unassembled WGS sequence"/>
</dbReference>
<organism evidence="4 5">
    <name type="scientific">Marmota monax</name>
    <name type="common">Woodchuck</name>
    <dbReference type="NCBI Taxonomy" id="9995"/>
    <lineage>
        <taxon>Eukaryota</taxon>
        <taxon>Metazoa</taxon>
        <taxon>Chordata</taxon>
        <taxon>Craniata</taxon>
        <taxon>Vertebrata</taxon>
        <taxon>Euteleostomi</taxon>
        <taxon>Mammalia</taxon>
        <taxon>Eutheria</taxon>
        <taxon>Euarchontoglires</taxon>
        <taxon>Glires</taxon>
        <taxon>Rodentia</taxon>
        <taxon>Sciuromorpha</taxon>
        <taxon>Sciuridae</taxon>
        <taxon>Xerinae</taxon>
        <taxon>Marmotini</taxon>
        <taxon>Marmota</taxon>
    </lineage>
</organism>
<dbReference type="AlphaFoldDB" id="A0A5E4C6U6"/>
<dbReference type="InterPro" id="IPR033522">
    <property type="entry name" value="IA-2/IA-2_beta"/>
</dbReference>
<dbReference type="InterPro" id="IPR000242">
    <property type="entry name" value="PTP_cat"/>
</dbReference>
<dbReference type="InterPro" id="IPR029021">
    <property type="entry name" value="Prot-tyrosine_phosphatase-like"/>
</dbReference>
<evidence type="ECO:0000256" key="1">
    <source>
        <dbReference type="SAM" id="MobiDB-lite"/>
    </source>
</evidence>